<dbReference type="Proteomes" id="UP000805193">
    <property type="component" value="Unassembled WGS sequence"/>
</dbReference>
<dbReference type="EMBL" id="JABSTQ010011012">
    <property type="protein sequence ID" value="KAG0415891.1"/>
    <property type="molecule type" value="Genomic_DNA"/>
</dbReference>
<evidence type="ECO:0000313" key="1">
    <source>
        <dbReference type="EMBL" id="KAG0415891.1"/>
    </source>
</evidence>
<proteinExistence type="predicted"/>
<protein>
    <submittedName>
        <fullName evidence="1">Uncharacterized protein</fullName>
    </submittedName>
</protein>
<accession>A0AC60P9F8</accession>
<evidence type="ECO:0000313" key="2">
    <source>
        <dbReference type="Proteomes" id="UP000805193"/>
    </source>
</evidence>
<keyword evidence="2" id="KW-1185">Reference proteome</keyword>
<gene>
    <name evidence="1" type="ORF">HPB47_006919</name>
</gene>
<name>A0AC60P9F8_IXOPE</name>
<reference evidence="1 2" key="1">
    <citation type="journal article" date="2020" name="Cell">
        <title>Large-Scale Comparative Analyses of Tick Genomes Elucidate Their Genetic Diversity and Vector Capacities.</title>
        <authorList>
            <consortium name="Tick Genome and Microbiome Consortium (TIGMIC)"/>
            <person name="Jia N."/>
            <person name="Wang J."/>
            <person name="Shi W."/>
            <person name="Du L."/>
            <person name="Sun Y."/>
            <person name="Zhan W."/>
            <person name="Jiang J.F."/>
            <person name="Wang Q."/>
            <person name="Zhang B."/>
            <person name="Ji P."/>
            <person name="Bell-Sakyi L."/>
            <person name="Cui X.M."/>
            <person name="Yuan T.T."/>
            <person name="Jiang B.G."/>
            <person name="Yang W.F."/>
            <person name="Lam T.T."/>
            <person name="Chang Q.C."/>
            <person name="Ding S.J."/>
            <person name="Wang X.J."/>
            <person name="Zhu J.G."/>
            <person name="Ruan X.D."/>
            <person name="Zhao L."/>
            <person name="Wei J.T."/>
            <person name="Ye R.Z."/>
            <person name="Que T.C."/>
            <person name="Du C.H."/>
            <person name="Zhou Y.H."/>
            <person name="Cheng J.X."/>
            <person name="Dai P.F."/>
            <person name="Guo W.B."/>
            <person name="Han X.H."/>
            <person name="Huang E.J."/>
            <person name="Li L.F."/>
            <person name="Wei W."/>
            <person name="Gao Y.C."/>
            <person name="Liu J.Z."/>
            <person name="Shao H.Z."/>
            <person name="Wang X."/>
            <person name="Wang C.C."/>
            <person name="Yang T.C."/>
            <person name="Huo Q.B."/>
            <person name="Li W."/>
            <person name="Chen H.Y."/>
            <person name="Chen S.E."/>
            <person name="Zhou L.G."/>
            <person name="Ni X.B."/>
            <person name="Tian J.H."/>
            <person name="Sheng Y."/>
            <person name="Liu T."/>
            <person name="Pan Y.S."/>
            <person name="Xia L.Y."/>
            <person name="Li J."/>
            <person name="Zhao F."/>
            <person name="Cao W.C."/>
        </authorList>
    </citation>
    <scope>NUCLEOTIDE SEQUENCE [LARGE SCALE GENOMIC DNA]</scope>
    <source>
        <strain evidence="1">Iper-2018</strain>
    </source>
</reference>
<sequence>MLGKLSGSFSRRLAAALKAKQISSAVPHLETERFTHTPVMLTEVIDALDVQDGQTLIDFTFGAGGHSKALLNAAKDVKVFGMDRDPTAYRAACSIATEYPGQLVPVLARFSEVEETLEQLGVGPNSIDGAILDCGCSSMQFDDPSRGFGLSTNGPLDMRMDAERYPNEPTAADVVNSLDYESLAQILKVYGEEKKAKKVAQAIVDSRFMMRSIDTTWELAQLVETALSDGLGERRDMLGRPTHLATKTFMALRIFVNDELNELNHALTVGRRLLRPGGRLAVLSFHSLEDRLVKRHFQGIDLDEPVSGSIAQKYRNAATWHGREEMEVARRRVWEPIGTLGLPSAQEVERNPRSRSAKLRVAAKLSMRGATSVTYGRGNGKSDGKCIYGADTDGGPSRLAAQLPEPSREGRVLNETAKRLAVPAKRIGLVSLDADDE</sequence>
<comment type="caution">
    <text evidence="1">The sequence shown here is derived from an EMBL/GenBank/DDBJ whole genome shotgun (WGS) entry which is preliminary data.</text>
</comment>
<organism evidence="1 2">
    <name type="scientific">Ixodes persulcatus</name>
    <name type="common">Taiga tick</name>
    <dbReference type="NCBI Taxonomy" id="34615"/>
    <lineage>
        <taxon>Eukaryota</taxon>
        <taxon>Metazoa</taxon>
        <taxon>Ecdysozoa</taxon>
        <taxon>Arthropoda</taxon>
        <taxon>Chelicerata</taxon>
        <taxon>Arachnida</taxon>
        <taxon>Acari</taxon>
        <taxon>Parasitiformes</taxon>
        <taxon>Ixodida</taxon>
        <taxon>Ixodoidea</taxon>
        <taxon>Ixodidae</taxon>
        <taxon>Ixodinae</taxon>
        <taxon>Ixodes</taxon>
    </lineage>
</organism>